<evidence type="ECO:0000256" key="1">
    <source>
        <dbReference type="ARBA" id="ARBA00010101"/>
    </source>
</evidence>
<evidence type="ECO:0000256" key="4">
    <source>
        <dbReference type="ARBA" id="ARBA00022695"/>
    </source>
</evidence>
<protein>
    <submittedName>
        <fullName evidence="10">Uncharacterized protein</fullName>
    </submittedName>
</protein>
<dbReference type="InterPro" id="IPR044608">
    <property type="entry name" value="Ect1/PCYT2"/>
</dbReference>
<comment type="caution">
    <text evidence="10">The sequence shown here is derived from an EMBL/GenBank/DDBJ whole genome shotgun (WGS) entry which is preliminary data.</text>
</comment>
<reference evidence="10 11" key="1">
    <citation type="submission" date="2024-02" db="EMBL/GenBank/DDBJ databases">
        <authorList>
            <person name="Vignale AGUSTIN F."/>
            <person name="Sosa J E."/>
            <person name="Modenutti C."/>
        </authorList>
    </citation>
    <scope>NUCLEOTIDE SEQUENCE [LARGE SCALE GENOMIC DNA]</scope>
</reference>
<dbReference type="PANTHER" id="PTHR45780">
    <property type="entry name" value="ETHANOLAMINE-PHOSPHATE CYTIDYLYLTRANSFERASE"/>
    <property type="match status" value="1"/>
</dbReference>
<keyword evidence="2" id="KW-0444">Lipid biosynthesis</keyword>
<evidence type="ECO:0000256" key="8">
    <source>
        <dbReference type="ARBA" id="ARBA00025707"/>
    </source>
</evidence>
<feature type="region of interest" description="Disordered" evidence="9">
    <location>
        <begin position="88"/>
        <end position="111"/>
    </location>
</feature>
<evidence type="ECO:0000256" key="6">
    <source>
        <dbReference type="ARBA" id="ARBA00023209"/>
    </source>
</evidence>
<evidence type="ECO:0000256" key="3">
    <source>
        <dbReference type="ARBA" id="ARBA00022679"/>
    </source>
</evidence>
<evidence type="ECO:0000256" key="2">
    <source>
        <dbReference type="ARBA" id="ARBA00022516"/>
    </source>
</evidence>
<keyword evidence="11" id="KW-1185">Reference proteome</keyword>
<keyword evidence="3" id="KW-0808">Transferase</keyword>
<evidence type="ECO:0000313" key="11">
    <source>
        <dbReference type="Proteomes" id="UP001642360"/>
    </source>
</evidence>
<keyword evidence="4" id="KW-0548">Nucleotidyltransferase</keyword>
<evidence type="ECO:0000256" key="5">
    <source>
        <dbReference type="ARBA" id="ARBA00023098"/>
    </source>
</evidence>
<gene>
    <name evidence="10" type="ORF">ILEXP_LOCUS17391</name>
</gene>
<evidence type="ECO:0000256" key="7">
    <source>
        <dbReference type="ARBA" id="ARBA00023264"/>
    </source>
</evidence>
<keyword evidence="7" id="KW-1208">Phospholipid metabolism</keyword>
<dbReference type="GO" id="GO:0016779">
    <property type="term" value="F:nucleotidyltransferase activity"/>
    <property type="evidence" value="ECO:0007669"/>
    <property type="project" value="UniProtKB-KW"/>
</dbReference>
<keyword evidence="5" id="KW-0443">Lipid metabolism</keyword>
<name>A0ABC8RXB7_9AQUA</name>
<comment type="similarity">
    <text evidence="1">Belongs to the cytidylyltransferase family.</text>
</comment>
<dbReference type="PANTHER" id="PTHR45780:SF2">
    <property type="entry name" value="ETHANOLAMINE-PHOSPHATE CYTIDYLYLTRANSFERASE"/>
    <property type="match status" value="1"/>
</dbReference>
<dbReference type="InterPro" id="IPR014729">
    <property type="entry name" value="Rossmann-like_a/b/a_fold"/>
</dbReference>
<comment type="pathway">
    <text evidence="8">Phospholipid metabolism.</text>
</comment>
<evidence type="ECO:0000256" key="9">
    <source>
        <dbReference type="SAM" id="MobiDB-lite"/>
    </source>
</evidence>
<keyword evidence="6" id="KW-0594">Phospholipid biosynthesis</keyword>
<dbReference type="Proteomes" id="UP001642360">
    <property type="component" value="Unassembled WGS sequence"/>
</dbReference>
<dbReference type="AlphaFoldDB" id="A0ABC8RXB7"/>
<dbReference type="GO" id="GO:0008654">
    <property type="term" value="P:phospholipid biosynthetic process"/>
    <property type="evidence" value="ECO:0007669"/>
    <property type="project" value="UniProtKB-KW"/>
</dbReference>
<accession>A0ABC8RXB7</accession>
<dbReference type="EMBL" id="CAUOFW020001863">
    <property type="protein sequence ID" value="CAK9149348.1"/>
    <property type="molecule type" value="Genomic_DNA"/>
</dbReference>
<proteinExistence type="inferred from homology"/>
<sequence length="111" mass="12804">MAKSRQRQGRDTYEENVMVMGNTVMITTFNISLIVHGTVAEDKDFQKEKRDPYAVPNGMGILKLLESPLDITTSTIIKRIVANHEAYQKRNERKAESEKRYYEDKTYVSGD</sequence>
<dbReference type="Gene3D" id="3.40.50.620">
    <property type="entry name" value="HUPs"/>
    <property type="match status" value="1"/>
</dbReference>
<evidence type="ECO:0000313" key="10">
    <source>
        <dbReference type="EMBL" id="CAK9149348.1"/>
    </source>
</evidence>
<organism evidence="10 11">
    <name type="scientific">Ilex paraguariensis</name>
    <name type="common">yerba mate</name>
    <dbReference type="NCBI Taxonomy" id="185542"/>
    <lineage>
        <taxon>Eukaryota</taxon>
        <taxon>Viridiplantae</taxon>
        <taxon>Streptophyta</taxon>
        <taxon>Embryophyta</taxon>
        <taxon>Tracheophyta</taxon>
        <taxon>Spermatophyta</taxon>
        <taxon>Magnoliopsida</taxon>
        <taxon>eudicotyledons</taxon>
        <taxon>Gunneridae</taxon>
        <taxon>Pentapetalae</taxon>
        <taxon>asterids</taxon>
        <taxon>campanulids</taxon>
        <taxon>Aquifoliales</taxon>
        <taxon>Aquifoliaceae</taxon>
        <taxon>Ilex</taxon>
    </lineage>
</organism>